<dbReference type="InterPro" id="IPR050237">
    <property type="entry name" value="ATP-dep_AMP-bd_enzyme"/>
</dbReference>
<dbReference type="FunFam" id="3.30.300.30:FF:000008">
    <property type="entry name" value="2,3-dihydroxybenzoate-AMP ligase"/>
    <property type="match status" value="1"/>
</dbReference>
<dbReference type="PANTHER" id="PTHR43767:SF1">
    <property type="entry name" value="NONRIBOSOMAL PEPTIDE SYNTHASE PES1 (EUROFUNG)-RELATED"/>
    <property type="match status" value="1"/>
</dbReference>
<evidence type="ECO:0000313" key="7">
    <source>
        <dbReference type="Proteomes" id="UP001597119"/>
    </source>
</evidence>
<dbReference type="RefSeq" id="WP_247378302.1">
    <property type="nucleotide sequence ID" value="NZ_JALLGV010000005.1"/>
</dbReference>
<protein>
    <submittedName>
        <fullName evidence="6">Class I adenylate-forming enzyme family protein</fullName>
    </submittedName>
</protein>
<gene>
    <name evidence="6" type="ORF">ACFR9U_16810</name>
</gene>
<feature type="domain" description="AMP-binding enzyme C-terminal" evidence="5">
    <location>
        <begin position="448"/>
        <end position="523"/>
    </location>
</feature>
<dbReference type="Gene3D" id="3.30.300.30">
    <property type="match status" value="1"/>
</dbReference>
<proteinExistence type="inferred from homology"/>
<sequence length="548" mass="60471">MELYHGEPLRHMGDLLSMAASRYEDDPAFVSFGQAQTYGEMDTQANKVANVLVDHGVEPGDRVGLFVPNTSQFPEAYFGAIRAGAVPVPLNLRMDPETLVYVVQNAEADHIIGSPLLADEVQRLAEAAEVGTLLLSGVSGDGVVNYSHAVEDASPEFDRVDRAYDDVAAQLYTSGTTGNPKGVLLTHENLLTTIEAFDKGGFAIDAEDSMLLVLPLFHIYGLNAIMGTCMYNGSTMYLQPRPEPEPMLRAIDDNDITTFAGVPAMYTMMFREYRENPDEYDLSSLEDVTCAAAPLPDEVRRTIEDRWGVPMTEGWGMTETAPAGTAEPSRGVRKEAGCIGPALDGIDIKLVDPDTRETKVSTDQLRPRVDDDIDFDDEDAVTGEMAIRGPNVFEGYFKLPEKTASVFDDEGYFYTEDIARVDEDGYFWMVDRADDMIIAGGENIYPAEVEDALYEHPNVAEAAVVAAPHEVKGEAPVAFVVVEDGSDVTEEELRTFSLDHVATYAHPRRIFFVDELPRSATQKVQRYKLEEEVEERLDEPLQSSSEEL</sequence>
<comment type="similarity">
    <text evidence="1">Belongs to the ATP-dependent AMP-binding enzyme family.</text>
</comment>
<evidence type="ECO:0000259" key="4">
    <source>
        <dbReference type="Pfam" id="PF00501"/>
    </source>
</evidence>
<dbReference type="InterPro" id="IPR042099">
    <property type="entry name" value="ANL_N_sf"/>
</dbReference>
<feature type="region of interest" description="Disordered" evidence="3">
    <location>
        <begin position="312"/>
        <end position="332"/>
    </location>
</feature>
<name>A0ABD6CHD4_9EURY</name>
<dbReference type="GO" id="GO:0016878">
    <property type="term" value="F:acid-thiol ligase activity"/>
    <property type="evidence" value="ECO:0007669"/>
    <property type="project" value="UniProtKB-ARBA"/>
</dbReference>
<dbReference type="EMBL" id="JBHUDJ010000014">
    <property type="protein sequence ID" value="MFD1588642.1"/>
    <property type="molecule type" value="Genomic_DNA"/>
</dbReference>
<keyword evidence="7" id="KW-1185">Reference proteome</keyword>
<keyword evidence="2" id="KW-0436">Ligase</keyword>
<organism evidence="6 7">
    <name type="scientific">Halorientalis brevis</name>
    <dbReference type="NCBI Taxonomy" id="1126241"/>
    <lineage>
        <taxon>Archaea</taxon>
        <taxon>Methanobacteriati</taxon>
        <taxon>Methanobacteriota</taxon>
        <taxon>Stenosarchaea group</taxon>
        <taxon>Halobacteria</taxon>
        <taxon>Halobacteriales</taxon>
        <taxon>Haloarculaceae</taxon>
        <taxon>Halorientalis</taxon>
    </lineage>
</organism>
<dbReference type="Proteomes" id="UP001597119">
    <property type="component" value="Unassembled WGS sequence"/>
</dbReference>
<reference evidence="6 7" key="1">
    <citation type="journal article" date="2019" name="Int. J. Syst. Evol. Microbiol.">
        <title>The Global Catalogue of Microorganisms (GCM) 10K type strain sequencing project: providing services to taxonomists for standard genome sequencing and annotation.</title>
        <authorList>
            <consortium name="The Broad Institute Genomics Platform"/>
            <consortium name="The Broad Institute Genome Sequencing Center for Infectious Disease"/>
            <person name="Wu L."/>
            <person name="Ma J."/>
        </authorList>
    </citation>
    <scope>NUCLEOTIDE SEQUENCE [LARGE SCALE GENOMIC DNA]</scope>
    <source>
        <strain evidence="6 7">CGMCC 1.12125</strain>
    </source>
</reference>
<dbReference type="Pfam" id="PF00501">
    <property type="entry name" value="AMP-binding"/>
    <property type="match status" value="1"/>
</dbReference>
<dbReference type="InterPro" id="IPR045851">
    <property type="entry name" value="AMP-bd_C_sf"/>
</dbReference>
<dbReference type="Gene3D" id="3.40.50.12780">
    <property type="entry name" value="N-terminal domain of ligase-like"/>
    <property type="match status" value="1"/>
</dbReference>
<dbReference type="AlphaFoldDB" id="A0ABD6CHD4"/>
<dbReference type="InterPro" id="IPR025110">
    <property type="entry name" value="AMP-bd_C"/>
</dbReference>
<evidence type="ECO:0000256" key="2">
    <source>
        <dbReference type="ARBA" id="ARBA00022598"/>
    </source>
</evidence>
<dbReference type="InterPro" id="IPR000873">
    <property type="entry name" value="AMP-dep_synth/lig_dom"/>
</dbReference>
<comment type="caution">
    <text evidence="6">The sequence shown here is derived from an EMBL/GenBank/DDBJ whole genome shotgun (WGS) entry which is preliminary data.</text>
</comment>
<feature type="domain" description="AMP-dependent synthetase/ligase" evidence="4">
    <location>
        <begin position="19"/>
        <end position="397"/>
    </location>
</feature>
<dbReference type="SUPFAM" id="SSF56801">
    <property type="entry name" value="Acetyl-CoA synthetase-like"/>
    <property type="match status" value="1"/>
</dbReference>
<evidence type="ECO:0000256" key="1">
    <source>
        <dbReference type="ARBA" id="ARBA00006432"/>
    </source>
</evidence>
<dbReference type="Pfam" id="PF13193">
    <property type="entry name" value="AMP-binding_C"/>
    <property type="match status" value="1"/>
</dbReference>
<accession>A0ABD6CHD4</accession>
<evidence type="ECO:0000313" key="6">
    <source>
        <dbReference type="EMBL" id="MFD1588642.1"/>
    </source>
</evidence>
<evidence type="ECO:0000256" key="3">
    <source>
        <dbReference type="SAM" id="MobiDB-lite"/>
    </source>
</evidence>
<evidence type="ECO:0000259" key="5">
    <source>
        <dbReference type="Pfam" id="PF13193"/>
    </source>
</evidence>
<dbReference type="PANTHER" id="PTHR43767">
    <property type="entry name" value="LONG-CHAIN-FATTY-ACID--COA LIGASE"/>
    <property type="match status" value="1"/>
</dbReference>